<reference evidence="2 6" key="3">
    <citation type="journal article" date="2020" name="Cell Host Microbe">
        <title>Functional and Genomic Variation between Human-Derived Isolates of Lachnospiraceae Reveals Inter- and Intra-Species Diversity.</title>
        <authorList>
            <person name="Sorbara M.T."/>
            <person name="Littmann E.R."/>
            <person name="Fontana E."/>
            <person name="Moody T.U."/>
            <person name="Kohout C.E."/>
            <person name="Gjonbalaj M."/>
            <person name="Eaton V."/>
            <person name="Seok R."/>
            <person name="Leiner I.M."/>
            <person name="Pamer E.G."/>
        </authorList>
    </citation>
    <scope>NUCLEOTIDE SEQUENCE [LARGE SCALE GENOMIC DNA]</scope>
    <source>
        <strain evidence="2 6">MSK.2.26</strain>
    </source>
</reference>
<evidence type="ECO:0000313" key="3">
    <source>
        <dbReference type="EMBL" id="QIX89090.1"/>
    </source>
</evidence>
<dbReference type="Proteomes" id="UP000315200">
    <property type="component" value="Unassembled WGS sequence"/>
</dbReference>
<evidence type="ECO:0000313" key="4">
    <source>
        <dbReference type="Proteomes" id="UP000315200"/>
    </source>
</evidence>
<evidence type="ECO:0000313" key="5">
    <source>
        <dbReference type="Proteomes" id="UP000501069"/>
    </source>
</evidence>
<reference evidence="2" key="4">
    <citation type="submission" date="2020-02" db="EMBL/GenBank/DDBJ databases">
        <authorList>
            <person name="Littmann E."/>
            <person name="Sorbara M."/>
        </authorList>
    </citation>
    <scope>NUCLEOTIDE SEQUENCE</scope>
    <source>
        <strain evidence="2">MSK.2.26</strain>
    </source>
</reference>
<organism evidence="1 4">
    <name type="scientific">Enterocloster clostridioformis</name>
    <dbReference type="NCBI Taxonomy" id="1531"/>
    <lineage>
        <taxon>Bacteria</taxon>
        <taxon>Bacillati</taxon>
        <taxon>Bacillota</taxon>
        <taxon>Clostridia</taxon>
        <taxon>Lachnospirales</taxon>
        <taxon>Lachnospiraceae</taxon>
        <taxon>Enterocloster</taxon>
    </lineage>
</organism>
<protein>
    <submittedName>
        <fullName evidence="1">Uncharacterized protein</fullName>
    </submittedName>
</protein>
<dbReference type="Proteomes" id="UP000719916">
    <property type="component" value="Unassembled WGS sequence"/>
</dbReference>
<dbReference type="GeneID" id="57960408"/>
<dbReference type="Proteomes" id="UP000501069">
    <property type="component" value="Chromosome"/>
</dbReference>
<accession>A0A829WCM9</accession>
<evidence type="ECO:0000313" key="2">
    <source>
        <dbReference type="EMBL" id="NSJ46171.1"/>
    </source>
</evidence>
<gene>
    <name evidence="1" type="ORF">Ccl03g_24160</name>
    <name evidence="3" type="ORF">FOC47_04450</name>
    <name evidence="2" type="ORF">G5B26_21935</name>
</gene>
<dbReference type="RefSeq" id="WP_038259989.1">
    <property type="nucleotide sequence ID" value="NZ_BJLB01000001.1"/>
</dbReference>
<dbReference type="EMBL" id="CP050964">
    <property type="protein sequence ID" value="QIX89090.1"/>
    <property type="molecule type" value="Genomic_DNA"/>
</dbReference>
<proteinExistence type="predicted"/>
<dbReference type="AlphaFoldDB" id="A0A829WCM9"/>
<dbReference type="EMBL" id="JAAISW010000056">
    <property type="protein sequence ID" value="NSJ46171.1"/>
    <property type="molecule type" value="Genomic_DNA"/>
</dbReference>
<evidence type="ECO:0000313" key="6">
    <source>
        <dbReference type="Proteomes" id="UP000719916"/>
    </source>
</evidence>
<evidence type="ECO:0000313" key="1">
    <source>
        <dbReference type="EMBL" id="GEA36703.1"/>
    </source>
</evidence>
<name>A0A829WCM9_9FIRM</name>
<sequence length="59" mass="6680">MAGTPVEDYQGSLIHDHEKTFHRYGCGHRECLAHVLRCLKGSMENEPERKWNLAGSVSP</sequence>
<dbReference type="EMBL" id="BJLB01000001">
    <property type="protein sequence ID" value="GEA36703.1"/>
    <property type="molecule type" value="Genomic_DNA"/>
</dbReference>
<reference evidence="3 5" key="2">
    <citation type="submission" date="2019-11" db="EMBL/GenBank/DDBJ databases">
        <title>FDA dAtabase for Regulatory Grade micrObial Sequences (FDA-ARGOS): Supporting development and validation of Infectious Disease Dx tests.</title>
        <authorList>
            <person name="Turner S."/>
            <person name="Byrd R."/>
            <person name="Tallon L."/>
            <person name="Sadzewicz L."/>
            <person name="Vavikolanu K."/>
            <person name="Mehta A."/>
            <person name="Aluvathingal J."/>
            <person name="Nadendla S."/>
            <person name="Myers T."/>
            <person name="Yan Y."/>
            <person name="Sichtig H."/>
        </authorList>
    </citation>
    <scope>NUCLEOTIDE SEQUENCE [LARGE SCALE GENOMIC DNA]</scope>
    <source>
        <strain evidence="3 5">FDAARGOS_739</strain>
    </source>
</reference>
<reference evidence="1 4" key="1">
    <citation type="submission" date="2019-06" db="EMBL/GenBank/DDBJ databases">
        <title>Draft genome sequence of [Clostridium] clostridioforme NBRC 113352.</title>
        <authorList>
            <person name="Miura T."/>
            <person name="Furukawa M."/>
            <person name="Shimamura M."/>
            <person name="Ohyama Y."/>
            <person name="Yamazoe A."/>
            <person name="Kawasaki H."/>
        </authorList>
    </citation>
    <scope>NUCLEOTIDE SEQUENCE [LARGE SCALE GENOMIC DNA]</scope>
    <source>
        <strain evidence="1 4">NBRC 113352</strain>
    </source>
</reference>